<evidence type="ECO:0000313" key="3">
    <source>
        <dbReference type="EMBL" id="KAK5775136.1"/>
    </source>
</evidence>
<evidence type="ECO:0000256" key="2">
    <source>
        <dbReference type="SAM" id="MobiDB-lite"/>
    </source>
</evidence>
<keyword evidence="1" id="KW-0175">Coiled coil</keyword>
<accession>A0ABR0MMS2</accession>
<evidence type="ECO:0000256" key="1">
    <source>
        <dbReference type="SAM" id="Coils"/>
    </source>
</evidence>
<reference evidence="3 4" key="1">
    <citation type="submission" date="2023-03" db="EMBL/GenBank/DDBJ databases">
        <title>WGS of Gossypium arboreum.</title>
        <authorList>
            <person name="Yu D."/>
        </authorList>
    </citation>
    <scope>NUCLEOTIDE SEQUENCE [LARGE SCALE GENOMIC DNA]</scope>
    <source>
        <tissue evidence="3">Leaf</tissue>
    </source>
</reference>
<evidence type="ECO:0000313" key="4">
    <source>
        <dbReference type="Proteomes" id="UP001358586"/>
    </source>
</evidence>
<organism evidence="3 4">
    <name type="scientific">Gossypium arboreum</name>
    <name type="common">Tree cotton</name>
    <name type="synonym">Gossypium nanking</name>
    <dbReference type="NCBI Taxonomy" id="29729"/>
    <lineage>
        <taxon>Eukaryota</taxon>
        <taxon>Viridiplantae</taxon>
        <taxon>Streptophyta</taxon>
        <taxon>Embryophyta</taxon>
        <taxon>Tracheophyta</taxon>
        <taxon>Spermatophyta</taxon>
        <taxon>Magnoliopsida</taxon>
        <taxon>eudicotyledons</taxon>
        <taxon>Gunneridae</taxon>
        <taxon>Pentapetalae</taxon>
        <taxon>rosids</taxon>
        <taxon>malvids</taxon>
        <taxon>Malvales</taxon>
        <taxon>Malvaceae</taxon>
        <taxon>Malvoideae</taxon>
        <taxon>Gossypium</taxon>
    </lineage>
</organism>
<dbReference type="Proteomes" id="UP001358586">
    <property type="component" value="Chromosome 12"/>
</dbReference>
<keyword evidence="4" id="KW-1185">Reference proteome</keyword>
<protein>
    <submittedName>
        <fullName evidence="3">Uncharacterized protein</fullName>
    </submittedName>
</protein>
<feature type="coiled-coil region" evidence="1">
    <location>
        <begin position="41"/>
        <end position="93"/>
    </location>
</feature>
<name>A0ABR0MMS2_GOSAR</name>
<feature type="region of interest" description="Disordered" evidence="2">
    <location>
        <begin position="1"/>
        <end position="20"/>
    </location>
</feature>
<sequence length="127" mass="14247">MNGPLKLHGLRDKRSSPVTSGIRAIGCEGTVGMSKEENNMQELLDSQRKKLKERNNDLEAMMMALKEETITMTKALNTRIEELEKELTLYRAAVEEGVSSAAHNYKDVPRPKNFVGTMSTCDVDNFL</sequence>
<gene>
    <name evidence="3" type="ORF">PVK06_043005</name>
</gene>
<comment type="caution">
    <text evidence="3">The sequence shown here is derived from an EMBL/GenBank/DDBJ whole genome shotgun (WGS) entry which is preliminary data.</text>
</comment>
<proteinExistence type="predicted"/>
<dbReference type="EMBL" id="JARKNE010000012">
    <property type="protein sequence ID" value="KAK5775136.1"/>
    <property type="molecule type" value="Genomic_DNA"/>
</dbReference>